<evidence type="ECO:0000313" key="4">
    <source>
        <dbReference type="Proteomes" id="UP000192578"/>
    </source>
</evidence>
<protein>
    <submittedName>
        <fullName evidence="3">Endothelin-converting enzyme 1</fullName>
    </submittedName>
</protein>
<dbReference type="PANTHER" id="PTHR11733:SF167">
    <property type="entry name" value="FI17812P1-RELATED"/>
    <property type="match status" value="1"/>
</dbReference>
<evidence type="ECO:0000259" key="2">
    <source>
        <dbReference type="Pfam" id="PF01431"/>
    </source>
</evidence>
<dbReference type="PANTHER" id="PTHR11733">
    <property type="entry name" value="ZINC METALLOPROTEASE FAMILY M13 NEPRILYSIN-RELATED"/>
    <property type="match status" value="1"/>
</dbReference>
<keyword evidence="4" id="KW-1185">Reference proteome</keyword>
<dbReference type="SUPFAM" id="SSF55486">
    <property type="entry name" value="Metalloproteases ('zincins'), catalytic domain"/>
    <property type="match status" value="1"/>
</dbReference>
<dbReference type="InterPro" id="IPR018497">
    <property type="entry name" value="Peptidase_M13_C"/>
</dbReference>
<accession>A0A9X6NAQ8</accession>
<reference evidence="4" key="1">
    <citation type="submission" date="2017-01" db="EMBL/GenBank/DDBJ databases">
        <title>Comparative genomics of anhydrobiosis in the tardigrade Hypsibius dujardini.</title>
        <authorList>
            <person name="Yoshida Y."/>
            <person name="Koutsovoulos G."/>
            <person name="Laetsch D."/>
            <person name="Stevens L."/>
            <person name="Kumar S."/>
            <person name="Horikawa D."/>
            <person name="Ishino K."/>
            <person name="Komine S."/>
            <person name="Tomita M."/>
            <person name="Blaxter M."/>
            <person name="Arakawa K."/>
        </authorList>
    </citation>
    <scope>NUCLEOTIDE SEQUENCE [LARGE SCALE GENOMIC DNA]</scope>
    <source>
        <strain evidence="4">Z151</strain>
    </source>
</reference>
<dbReference type="GO" id="GO:0016485">
    <property type="term" value="P:protein processing"/>
    <property type="evidence" value="ECO:0007669"/>
    <property type="project" value="TreeGrafter"/>
</dbReference>
<gene>
    <name evidence="3" type="ORF">BV898_15356</name>
</gene>
<dbReference type="PROSITE" id="PS51885">
    <property type="entry name" value="NEPRILYSIN"/>
    <property type="match status" value="1"/>
</dbReference>
<proteinExistence type="inferred from homology"/>
<evidence type="ECO:0000256" key="1">
    <source>
        <dbReference type="ARBA" id="ARBA00007357"/>
    </source>
</evidence>
<dbReference type="PRINTS" id="PR00786">
    <property type="entry name" value="NEPRILYSIN"/>
</dbReference>
<organism evidence="3 4">
    <name type="scientific">Hypsibius exemplaris</name>
    <name type="common">Freshwater tardigrade</name>
    <dbReference type="NCBI Taxonomy" id="2072580"/>
    <lineage>
        <taxon>Eukaryota</taxon>
        <taxon>Metazoa</taxon>
        <taxon>Ecdysozoa</taxon>
        <taxon>Tardigrada</taxon>
        <taxon>Eutardigrada</taxon>
        <taxon>Parachela</taxon>
        <taxon>Hypsibioidea</taxon>
        <taxon>Hypsibiidae</taxon>
        <taxon>Hypsibius</taxon>
    </lineage>
</organism>
<comment type="caution">
    <text evidence="3">The sequence shown here is derived from an EMBL/GenBank/DDBJ whole genome shotgun (WGS) entry which is preliminary data.</text>
</comment>
<sequence length="183" mass="20801">MVNDHESLMKNTVMVSCLVAQSPFYDVRQPAYVKYASIGGSIGHELMHGLDGTCAGYDEQGKEKDWWTAETKERHKQPLNEFIERYNSYDFHQGFVNGSLTAEENIADEGGLKAAYIQHCMAYTPEFLKVLLKDEHSPGKLRVIGPLSVMKELQWRTGALSGHLCITRELYLVVNRARNFCRI</sequence>
<dbReference type="EMBL" id="MTYJ01000206">
    <property type="protein sequence ID" value="OWA50852.1"/>
    <property type="molecule type" value="Genomic_DNA"/>
</dbReference>
<dbReference type="AlphaFoldDB" id="A0A9X6NAQ8"/>
<evidence type="ECO:0000313" key="3">
    <source>
        <dbReference type="EMBL" id="OWA50852.1"/>
    </source>
</evidence>
<comment type="similarity">
    <text evidence="1">Belongs to the peptidase M13 family.</text>
</comment>
<dbReference type="InterPro" id="IPR024079">
    <property type="entry name" value="MetalloPept_cat_dom_sf"/>
</dbReference>
<name>A0A9X6NAQ8_HYPEX</name>
<dbReference type="GO" id="GO:0005886">
    <property type="term" value="C:plasma membrane"/>
    <property type="evidence" value="ECO:0007669"/>
    <property type="project" value="TreeGrafter"/>
</dbReference>
<feature type="domain" description="Peptidase M13 C-terminal" evidence="2">
    <location>
        <begin position="10"/>
        <end position="117"/>
    </location>
</feature>
<dbReference type="Gene3D" id="3.40.390.10">
    <property type="entry name" value="Collagenase (Catalytic Domain)"/>
    <property type="match status" value="1"/>
</dbReference>
<dbReference type="OrthoDB" id="6475849at2759"/>
<dbReference type="InterPro" id="IPR000718">
    <property type="entry name" value="Peptidase_M13"/>
</dbReference>
<dbReference type="GO" id="GO:0004222">
    <property type="term" value="F:metalloendopeptidase activity"/>
    <property type="evidence" value="ECO:0007669"/>
    <property type="project" value="InterPro"/>
</dbReference>
<dbReference type="Pfam" id="PF01431">
    <property type="entry name" value="Peptidase_M13"/>
    <property type="match status" value="1"/>
</dbReference>
<dbReference type="Proteomes" id="UP000192578">
    <property type="component" value="Unassembled WGS sequence"/>
</dbReference>